<organism evidence="2 3">
    <name type="scientific">Actinomadura barringtoniae</name>
    <dbReference type="NCBI Taxonomy" id="1427535"/>
    <lineage>
        <taxon>Bacteria</taxon>
        <taxon>Bacillati</taxon>
        <taxon>Actinomycetota</taxon>
        <taxon>Actinomycetes</taxon>
        <taxon>Streptosporangiales</taxon>
        <taxon>Thermomonosporaceae</taxon>
        <taxon>Actinomadura</taxon>
    </lineage>
</organism>
<feature type="domain" description="ABM" evidence="1">
    <location>
        <begin position="2"/>
        <end position="56"/>
    </location>
</feature>
<dbReference type="Pfam" id="PF03992">
    <property type="entry name" value="ABM"/>
    <property type="match status" value="1"/>
</dbReference>
<keyword evidence="2" id="KW-0503">Monooxygenase</keyword>
<accession>A0A939T503</accession>
<evidence type="ECO:0000313" key="3">
    <source>
        <dbReference type="Proteomes" id="UP000669179"/>
    </source>
</evidence>
<name>A0A939T503_9ACTN</name>
<comment type="caution">
    <text evidence="2">The sequence shown here is derived from an EMBL/GenBank/DDBJ whole genome shotgun (WGS) entry which is preliminary data.</text>
</comment>
<dbReference type="Gene3D" id="3.30.70.100">
    <property type="match status" value="1"/>
</dbReference>
<sequence>MIAITRYRVPDAESDEFVRRMTSVLDLLAASDGYVSGRLARTVDEPDLWAIVTEWEGAGYYRRALGAYEVRLEFIPLATMAVDEPGAYEVVNERQRREKNA</sequence>
<proteinExistence type="predicted"/>
<evidence type="ECO:0000259" key="1">
    <source>
        <dbReference type="Pfam" id="PF03992"/>
    </source>
</evidence>
<dbReference type="RefSeq" id="WP_208254110.1">
    <property type="nucleotide sequence ID" value="NZ_JAGEOJ010000002.1"/>
</dbReference>
<keyword evidence="3" id="KW-1185">Reference proteome</keyword>
<evidence type="ECO:0000313" key="2">
    <source>
        <dbReference type="EMBL" id="MBO2446512.1"/>
    </source>
</evidence>
<protein>
    <submittedName>
        <fullName evidence="2">Antibiotic biosynthesis monooxygenase</fullName>
    </submittedName>
</protein>
<dbReference type="AlphaFoldDB" id="A0A939T503"/>
<keyword evidence="2" id="KW-0560">Oxidoreductase</keyword>
<dbReference type="InterPro" id="IPR007138">
    <property type="entry name" value="ABM_dom"/>
</dbReference>
<dbReference type="GO" id="GO:0004497">
    <property type="term" value="F:monooxygenase activity"/>
    <property type="evidence" value="ECO:0007669"/>
    <property type="project" value="UniProtKB-KW"/>
</dbReference>
<dbReference type="Proteomes" id="UP000669179">
    <property type="component" value="Unassembled WGS sequence"/>
</dbReference>
<gene>
    <name evidence="2" type="ORF">J4573_05385</name>
</gene>
<dbReference type="SUPFAM" id="SSF54909">
    <property type="entry name" value="Dimeric alpha+beta barrel"/>
    <property type="match status" value="1"/>
</dbReference>
<reference evidence="2" key="1">
    <citation type="submission" date="2021-03" db="EMBL/GenBank/DDBJ databases">
        <authorList>
            <person name="Kanchanasin P."/>
            <person name="Saeng-In P."/>
            <person name="Phongsopitanun W."/>
            <person name="Yuki M."/>
            <person name="Kudo T."/>
            <person name="Ohkuma M."/>
            <person name="Tanasupawat S."/>
        </authorList>
    </citation>
    <scope>NUCLEOTIDE SEQUENCE</scope>
    <source>
        <strain evidence="2">GKU 128</strain>
    </source>
</reference>
<dbReference type="InterPro" id="IPR011008">
    <property type="entry name" value="Dimeric_a/b-barrel"/>
</dbReference>
<dbReference type="EMBL" id="JAGEOJ010000002">
    <property type="protein sequence ID" value="MBO2446512.1"/>
    <property type="molecule type" value="Genomic_DNA"/>
</dbReference>